<proteinExistence type="predicted"/>
<dbReference type="OMA" id="ANILWAY"/>
<evidence type="ECO:0000259" key="1">
    <source>
        <dbReference type="Pfam" id="PF26188"/>
    </source>
</evidence>
<dbReference type="InterPro" id="IPR058917">
    <property type="entry name" value="RESC6_dom"/>
</dbReference>
<protein>
    <recommendedName>
        <fullName evidence="1">RNA-editing substrate-binding complex 6 protein domain-containing protein</fullName>
    </recommendedName>
</protein>
<gene>
    <name evidence="2" type="ORF">PGLA1383_LOCUS15180</name>
</gene>
<feature type="non-terminal residue" evidence="2">
    <location>
        <position position="1"/>
    </location>
</feature>
<name>A0A813EF72_POLGL</name>
<evidence type="ECO:0000313" key="2">
    <source>
        <dbReference type="EMBL" id="CAE8596719.1"/>
    </source>
</evidence>
<dbReference type="GO" id="GO:0035770">
    <property type="term" value="C:ribonucleoprotein granule"/>
    <property type="evidence" value="ECO:0007669"/>
    <property type="project" value="TreeGrafter"/>
</dbReference>
<dbReference type="PANTHER" id="PTHR21228">
    <property type="entry name" value="FAST LEU-RICH DOMAIN-CONTAINING"/>
    <property type="match status" value="1"/>
</dbReference>
<dbReference type="PANTHER" id="PTHR21228:SF40">
    <property type="entry name" value="LD45607P"/>
    <property type="match status" value="1"/>
</dbReference>
<dbReference type="GO" id="GO:0000963">
    <property type="term" value="P:mitochondrial RNA processing"/>
    <property type="evidence" value="ECO:0007669"/>
    <property type="project" value="TreeGrafter"/>
</dbReference>
<reference evidence="2" key="1">
    <citation type="submission" date="2021-02" db="EMBL/GenBank/DDBJ databases">
        <authorList>
            <person name="Dougan E. K."/>
            <person name="Rhodes N."/>
            <person name="Thang M."/>
            <person name="Chan C."/>
        </authorList>
    </citation>
    <scope>NUCLEOTIDE SEQUENCE</scope>
</reference>
<dbReference type="GO" id="GO:0003723">
    <property type="term" value="F:RNA binding"/>
    <property type="evidence" value="ECO:0007669"/>
    <property type="project" value="TreeGrafter"/>
</dbReference>
<dbReference type="InterPro" id="IPR050870">
    <property type="entry name" value="FAST_kinase"/>
</dbReference>
<comment type="caution">
    <text evidence="2">The sequence shown here is derived from an EMBL/GenBank/DDBJ whole genome shotgun (WGS) entry which is preliminary data.</text>
</comment>
<dbReference type="Proteomes" id="UP000654075">
    <property type="component" value="Unassembled WGS sequence"/>
</dbReference>
<dbReference type="Pfam" id="PF26188">
    <property type="entry name" value="RESC6"/>
    <property type="match status" value="1"/>
</dbReference>
<evidence type="ECO:0000313" key="3">
    <source>
        <dbReference type="Proteomes" id="UP000654075"/>
    </source>
</evidence>
<dbReference type="EMBL" id="CAJNNV010008848">
    <property type="protein sequence ID" value="CAE8596719.1"/>
    <property type="molecule type" value="Genomic_DNA"/>
</dbReference>
<feature type="non-terminal residue" evidence="2">
    <location>
        <position position="502"/>
    </location>
</feature>
<keyword evidence="3" id="KW-1185">Reference proteome</keyword>
<dbReference type="GO" id="GO:0005759">
    <property type="term" value="C:mitochondrial matrix"/>
    <property type="evidence" value="ECO:0007669"/>
    <property type="project" value="TreeGrafter"/>
</dbReference>
<dbReference type="GO" id="GO:0044528">
    <property type="term" value="P:regulation of mitochondrial mRNA stability"/>
    <property type="evidence" value="ECO:0007669"/>
    <property type="project" value="TreeGrafter"/>
</dbReference>
<feature type="domain" description="RNA-editing substrate-binding complex 6 protein" evidence="1">
    <location>
        <begin position="159"/>
        <end position="321"/>
    </location>
</feature>
<dbReference type="OrthoDB" id="442079at2759"/>
<organism evidence="2 3">
    <name type="scientific">Polarella glacialis</name>
    <name type="common">Dinoflagellate</name>
    <dbReference type="NCBI Taxonomy" id="89957"/>
    <lineage>
        <taxon>Eukaryota</taxon>
        <taxon>Sar</taxon>
        <taxon>Alveolata</taxon>
        <taxon>Dinophyceae</taxon>
        <taxon>Suessiales</taxon>
        <taxon>Suessiaceae</taxon>
        <taxon>Polarella</taxon>
    </lineage>
</organism>
<sequence length="502" mass="54265">AYIVREQMARGDGYAGMISHADKVSHHFRSPSGGGLGLDSSDGGFAAGLRVHKAINRRLTDAATKGGAHAVLSVTWTELSRMNGVNLATALHRIAKHCVDCGDMGASPSDVAKEVQSVPAFGALISALEQRARTAVQPQETDHYGSDDGPLPAQCASIVAWSLATLGIRNNPLLDVLALLAYPRLDEFKPFEVTNLLWAFAKLGTPCPDLYRSVSQRIKMRHKGEFKAQCLSLAVWSFATGRWRDEELFRSMAEELCSQASLLKPQEISNTLWAFGKQKINHRPLFHAFGSAASEGTALCRFKPQELANTLWAFASVGMSHPTLFAKAAATAARRSLNLSPGNIANILWAYSSVGCQDCPDLAPTLLDVAASSASQYKPRELASVARAAAQMCPHHLKFFDACAKSFQSRPQSFSLNHLAHLAEAFSVADKACSAPSWALPAILKEQQTQRSRYELQLPEFESGCNLHNFTGVSAISTDANSDGSDSGSDFDDCTEWPIANK</sequence>
<accession>A0A813EF72</accession>
<dbReference type="AlphaFoldDB" id="A0A813EF72"/>